<protein>
    <submittedName>
        <fullName evidence="2">DUF4188 domain-containing protein</fullName>
    </submittedName>
</protein>
<proteinExistence type="predicted"/>
<feature type="region of interest" description="Disordered" evidence="1">
    <location>
        <begin position="149"/>
        <end position="169"/>
    </location>
</feature>
<name>A0ABD5RQW3_9EURY</name>
<dbReference type="EMBL" id="JBHSQH010000001">
    <property type="protein sequence ID" value="MFC5972684.1"/>
    <property type="molecule type" value="Genomic_DNA"/>
</dbReference>
<dbReference type="Proteomes" id="UP001596099">
    <property type="component" value="Unassembled WGS sequence"/>
</dbReference>
<dbReference type="AlphaFoldDB" id="A0ABD5RQW3"/>
<evidence type="ECO:0000313" key="2">
    <source>
        <dbReference type="EMBL" id="MFC5972684.1"/>
    </source>
</evidence>
<dbReference type="Pfam" id="PF13826">
    <property type="entry name" value="Monooxy_af470-like"/>
    <property type="match status" value="1"/>
</dbReference>
<comment type="caution">
    <text evidence="2">The sequence shown here is derived from an EMBL/GenBank/DDBJ whole genome shotgun (WGS) entry which is preliminary data.</text>
</comment>
<gene>
    <name evidence="2" type="ORF">ACFPYI_15210</name>
</gene>
<accession>A0ABD5RQW3</accession>
<evidence type="ECO:0000313" key="3">
    <source>
        <dbReference type="Proteomes" id="UP001596099"/>
    </source>
</evidence>
<reference evidence="2 3" key="1">
    <citation type="journal article" date="2019" name="Int. J. Syst. Evol. Microbiol.">
        <title>The Global Catalogue of Microorganisms (GCM) 10K type strain sequencing project: providing services to taxonomists for standard genome sequencing and annotation.</title>
        <authorList>
            <consortium name="The Broad Institute Genomics Platform"/>
            <consortium name="The Broad Institute Genome Sequencing Center for Infectious Disease"/>
            <person name="Wu L."/>
            <person name="Ma J."/>
        </authorList>
    </citation>
    <scope>NUCLEOTIDE SEQUENCE [LARGE SCALE GENOMIC DNA]</scope>
    <source>
        <strain evidence="2 3">CGMCC 1.12543</strain>
    </source>
</reference>
<dbReference type="RefSeq" id="WP_247416350.1">
    <property type="nucleotide sequence ID" value="NZ_JALLGW010000001.1"/>
</dbReference>
<dbReference type="InterPro" id="IPR025444">
    <property type="entry name" value="Monooxy_af470"/>
</dbReference>
<sequence length="169" mass="19129">MARVISGRMAAETDGDFVLYINGFRLNKLRAVRRWFLAGRKIGAMFEELAADPDSGFLGYQPALQGLRGGGSIQYWRSLEDLQRFAHDPNDMHVPAWKWVDESLRNGEVGFWAEIYLVEDGNYETFYRDMPPKGLGEVTELVPIASRTRRLGMTPGRSAPVESRSETAR</sequence>
<evidence type="ECO:0000256" key="1">
    <source>
        <dbReference type="SAM" id="MobiDB-lite"/>
    </source>
</evidence>
<organism evidence="2 3">
    <name type="scientific">Halomarina salina</name>
    <dbReference type="NCBI Taxonomy" id="1872699"/>
    <lineage>
        <taxon>Archaea</taxon>
        <taxon>Methanobacteriati</taxon>
        <taxon>Methanobacteriota</taxon>
        <taxon>Stenosarchaea group</taxon>
        <taxon>Halobacteria</taxon>
        <taxon>Halobacteriales</taxon>
        <taxon>Natronomonadaceae</taxon>
        <taxon>Halomarina</taxon>
    </lineage>
</organism>
<keyword evidence="3" id="KW-1185">Reference proteome</keyword>